<evidence type="ECO:0000313" key="2">
    <source>
        <dbReference type="Proteomes" id="UP000887565"/>
    </source>
</evidence>
<reference evidence="3" key="1">
    <citation type="submission" date="2022-11" db="UniProtKB">
        <authorList>
            <consortium name="WormBaseParasite"/>
        </authorList>
    </citation>
    <scope>IDENTIFICATION</scope>
</reference>
<evidence type="ECO:0000256" key="1">
    <source>
        <dbReference type="SAM" id="MobiDB-lite"/>
    </source>
</evidence>
<dbReference type="AlphaFoldDB" id="A0A915HLH2"/>
<proteinExistence type="predicted"/>
<sequence>MHTFVGNGMQAMRNKEILFSYHFERPERQQLRKLTICFNFALAAAFFASNSCDLRVKDFCNSLTCSSVSRILFKPTFKCNCCSSNSSLVNVDESIDHGVAVLRRTRYAFASVREIVGRSKLNAFDVHGVDDGFIVKTTCRFRITCCVNHLYNSSTESNIRPSRCEPSFICVIKVVNSSPSNKPGTSPLANKNPVELAYSTTRSSQNVAQIFVEISRGIFAMNFDLKYRKPVEPSNEARQSSFATSADADKQ</sequence>
<accession>A0A915HLH2</accession>
<feature type="region of interest" description="Disordered" evidence="1">
    <location>
        <begin position="231"/>
        <end position="251"/>
    </location>
</feature>
<name>A0A915HLH2_ROMCU</name>
<dbReference type="WBParaSite" id="nRc.2.0.1.t02330-RA">
    <property type="protein sequence ID" value="nRc.2.0.1.t02330-RA"/>
    <property type="gene ID" value="nRc.2.0.1.g02330"/>
</dbReference>
<protein>
    <submittedName>
        <fullName evidence="3">Uncharacterized protein</fullName>
    </submittedName>
</protein>
<dbReference type="Proteomes" id="UP000887565">
    <property type="component" value="Unplaced"/>
</dbReference>
<organism evidence="2 3">
    <name type="scientific">Romanomermis culicivorax</name>
    <name type="common">Nematode worm</name>
    <dbReference type="NCBI Taxonomy" id="13658"/>
    <lineage>
        <taxon>Eukaryota</taxon>
        <taxon>Metazoa</taxon>
        <taxon>Ecdysozoa</taxon>
        <taxon>Nematoda</taxon>
        <taxon>Enoplea</taxon>
        <taxon>Dorylaimia</taxon>
        <taxon>Mermithida</taxon>
        <taxon>Mermithoidea</taxon>
        <taxon>Mermithidae</taxon>
        <taxon>Romanomermis</taxon>
    </lineage>
</organism>
<keyword evidence="2" id="KW-1185">Reference proteome</keyword>
<evidence type="ECO:0000313" key="3">
    <source>
        <dbReference type="WBParaSite" id="nRc.2.0.1.t02330-RA"/>
    </source>
</evidence>